<evidence type="ECO:0000313" key="5">
    <source>
        <dbReference type="EMBL" id="MDL2074906.1"/>
    </source>
</evidence>
<dbReference type="InterPro" id="IPR000644">
    <property type="entry name" value="CBS_dom"/>
</dbReference>
<evidence type="ECO:0000256" key="3">
    <source>
        <dbReference type="SAM" id="MobiDB-lite"/>
    </source>
</evidence>
<protein>
    <submittedName>
        <fullName evidence="5">CBS domain-containing protein</fullName>
    </submittedName>
</protein>
<gene>
    <name evidence="5" type="ORF">QNN03_00475</name>
</gene>
<dbReference type="SUPFAM" id="SSF54631">
    <property type="entry name" value="CBS-domain pair"/>
    <property type="match status" value="1"/>
</dbReference>
<feature type="region of interest" description="Disordered" evidence="3">
    <location>
        <begin position="49"/>
        <end position="70"/>
    </location>
</feature>
<dbReference type="InterPro" id="IPR046342">
    <property type="entry name" value="CBS_dom_sf"/>
</dbReference>
<comment type="caution">
    <text evidence="5">The sequence shown here is derived from an EMBL/GenBank/DDBJ whole genome shotgun (WGS) entry which is preliminary data.</text>
</comment>
<feature type="domain" description="CBS" evidence="4">
    <location>
        <begin position="84"/>
        <end position="144"/>
    </location>
</feature>
<keyword evidence="6" id="KW-1185">Reference proteome</keyword>
<organism evidence="5 6">
    <name type="scientific">Streptomyces fuscus</name>
    <dbReference type="NCBI Taxonomy" id="3048495"/>
    <lineage>
        <taxon>Bacteria</taxon>
        <taxon>Bacillati</taxon>
        <taxon>Actinomycetota</taxon>
        <taxon>Actinomycetes</taxon>
        <taxon>Kitasatosporales</taxon>
        <taxon>Streptomycetaceae</taxon>
        <taxon>Streptomyces</taxon>
    </lineage>
</organism>
<dbReference type="InterPro" id="IPR051257">
    <property type="entry name" value="Diverse_CBS-Domain"/>
</dbReference>
<evidence type="ECO:0000256" key="2">
    <source>
        <dbReference type="PROSITE-ProRule" id="PRU00703"/>
    </source>
</evidence>
<sequence>MNDRGTREALSSGTEARRAVPRHSPVPTEGFRQDAMIRYLQAMASHEAQEAAADAAEDADRQSAAPGTVVRPAKDTVLRVRDVMKRSAEGISPETPFEDIARELARQETGAAPVVDEEQHVVGVVAESDLLARAAALADPDGAPGGFGLLHGRRRRIEREGTTAGALMTEPAITVQPWTSVIDAARTASRSRVRQIFVTDHHNRLLGVVSRSELLEALVRDED</sequence>
<dbReference type="SMART" id="SM00116">
    <property type="entry name" value="CBS"/>
    <property type="match status" value="2"/>
</dbReference>
<keyword evidence="1 2" id="KW-0129">CBS domain</keyword>
<dbReference type="Gene3D" id="3.10.580.10">
    <property type="entry name" value="CBS-domain"/>
    <property type="match status" value="1"/>
</dbReference>
<evidence type="ECO:0000256" key="1">
    <source>
        <dbReference type="ARBA" id="ARBA00023122"/>
    </source>
</evidence>
<evidence type="ECO:0000313" key="6">
    <source>
        <dbReference type="Proteomes" id="UP001241926"/>
    </source>
</evidence>
<name>A0ABT7IRW8_9ACTN</name>
<dbReference type="PANTHER" id="PTHR43080">
    <property type="entry name" value="CBS DOMAIN-CONTAINING PROTEIN CBSX3, MITOCHONDRIAL"/>
    <property type="match status" value="1"/>
</dbReference>
<dbReference type="PROSITE" id="PS51371">
    <property type="entry name" value="CBS"/>
    <property type="match status" value="2"/>
</dbReference>
<feature type="domain" description="CBS" evidence="4">
    <location>
        <begin position="168"/>
        <end position="223"/>
    </location>
</feature>
<dbReference type="Pfam" id="PF00571">
    <property type="entry name" value="CBS"/>
    <property type="match status" value="2"/>
</dbReference>
<accession>A0ABT7IRW8</accession>
<proteinExistence type="predicted"/>
<dbReference type="Proteomes" id="UP001241926">
    <property type="component" value="Unassembled WGS sequence"/>
</dbReference>
<evidence type="ECO:0000259" key="4">
    <source>
        <dbReference type="PROSITE" id="PS51371"/>
    </source>
</evidence>
<dbReference type="RefSeq" id="WP_261717526.1">
    <property type="nucleotide sequence ID" value="NZ_JASJUS010000001.1"/>
</dbReference>
<reference evidence="5 6" key="1">
    <citation type="submission" date="2023-05" db="EMBL/GenBank/DDBJ databases">
        <title>Streptomyces fuscus sp. nov., a brown-black pigment producing actinomyces isolated from dry sand of Sea duck farm.</title>
        <authorList>
            <person name="Xie J."/>
            <person name="Shen N."/>
        </authorList>
    </citation>
    <scope>NUCLEOTIDE SEQUENCE [LARGE SCALE GENOMIC DNA]</scope>
    <source>
        <strain evidence="5 6">GXMU-J15</strain>
    </source>
</reference>
<dbReference type="PANTHER" id="PTHR43080:SF29">
    <property type="entry name" value="OS02G0818000 PROTEIN"/>
    <property type="match status" value="1"/>
</dbReference>
<dbReference type="EMBL" id="JASJUS010000001">
    <property type="protein sequence ID" value="MDL2074906.1"/>
    <property type="molecule type" value="Genomic_DNA"/>
</dbReference>
<feature type="region of interest" description="Disordered" evidence="3">
    <location>
        <begin position="1"/>
        <end position="32"/>
    </location>
</feature>